<name>A0AAN7LTN7_TRANT</name>
<comment type="caution">
    <text evidence="2">The sequence shown here is derived from an EMBL/GenBank/DDBJ whole genome shotgun (WGS) entry which is preliminary data.</text>
</comment>
<evidence type="ECO:0000313" key="3">
    <source>
        <dbReference type="Proteomes" id="UP001346149"/>
    </source>
</evidence>
<feature type="chain" id="PRO_5042933060" evidence="1">
    <location>
        <begin position="24"/>
        <end position="193"/>
    </location>
</feature>
<dbReference type="Proteomes" id="UP001346149">
    <property type="component" value="Unassembled WGS sequence"/>
</dbReference>
<dbReference type="PANTHER" id="PTHR46995:SF6">
    <property type="entry name" value="POLLEN OLE E 1 ALLERGEN AND EXTENSIN FAMILY PROTEIN"/>
    <property type="match status" value="1"/>
</dbReference>
<dbReference type="EMBL" id="JAXQNO010000009">
    <property type="protein sequence ID" value="KAK4791559.1"/>
    <property type="molecule type" value="Genomic_DNA"/>
</dbReference>
<protein>
    <submittedName>
        <fullName evidence="2">Uncharacterized protein</fullName>
    </submittedName>
</protein>
<evidence type="ECO:0000313" key="2">
    <source>
        <dbReference type="EMBL" id="KAK4791559.1"/>
    </source>
</evidence>
<evidence type="ECO:0000256" key="1">
    <source>
        <dbReference type="SAM" id="SignalP"/>
    </source>
</evidence>
<accession>A0AAN7LTN7</accession>
<reference evidence="2 3" key="1">
    <citation type="journal article" date="2023" name="Hortic Res">
        <title>Pangenome of water caltrop reveals structural variations and asymmetric subgenome divergence after allopolyploidization.</title>
        <authorList>
            <person name="Zhang X."/>
            <person name="Chen Y."/>
            <person name="Wang L."/>
            <person name="Yuan Y."/>
            <person name="Fang M."/>
            <person name="Shi L."/>
            <person name="Lu R."/>
            <person name="Comes H.P."/>
            <person name="Ma Y."/>
            <person name="Chen Y."/>
            <person name="Huang G."/>
            <person name="Zhou Y."/>
            <person name="Zheng Z."/>
            <person name="Qiu Y."/>
        </authorList>
    </citation>
    <scope>NUCLEOTIDE SEQUENCE [LARGE SCALE GENOMIC DNA]</scope>
    <source>
        <strain evidence="2">F231</strain>
    </source>
</reference>
<dbReference type="PANTHER" id="PTHR46995">
    <property type="entry name" value="OS09G0508200 PROTEIN"/>
    <property type="match status" value="1"/>
</dbReference>
<keyword evidence="1" id="KW-0732">Signal</keyword>
<proteinExistence type="predicted"/>
<keyword evidence="3" id="KW-1185">Reference proteome</keyword>
<dbReference type="Pfam" id="PF01190">
    <property type="entry name" value="Pollen_Ole_e_1"/>
    <property type="match status" value="1"/>
</dbReference>
<sequence length="193" mass="21034">MERYICLLLIHIIFSSFPRCIFSQAAHLFTPSTSTSSISVVGAVYCDACINNKFTKYSYFLPGVEVNIQCMFKASAPRATEQISFSVNRTTNTYGVYKLDIQNIDGIECVGSKEIASLCKASLISSSSPSCSVPGLRATANGVSIKSKQDSLCIFSLNILSYRPPKVNPALCGNQKQELQVSATQNTSKFFPP</sequence>
<gene>
    <name evidence="2" type="ORF">SAY86_031972</name>
</gene>
<feature type="signal peptide" evidence="1">
    <location>
        <begin position="1"/>
        <end position="23"/>
    </location>
</feature>
<dbReference type="AlphaFoldDB" id="A0AAN7LTN7"/>
<organism evidence="2 3">
    <name type="scientific">Trapa natans</name>
    <name type="common">Water chestnut</name>
    <dbReference type="NCBI Taxonomy" id="22666"/>
    <lineage>
        <taxon>Eukaryota</taxon>
        <taxon>Viridiplantae</taxon>
        <taxon>Streptophyta</taxon>
        <taxon>Embryophyta</taxon>
        <taxon>Tracheophyta</taxon>
        <taxon>Spermatophyta</taxon>
        <taxon>Magnoliopsida</taxon>
        <taxon>eudicotyledons</taxon>
        <taxon>Gunneridae</taxon>
        <taxon>Pentapetalae</taxon>
        <taxon>rosids</taxon>
        <taxon>malvids</taxon>
        <taxon>Myrtales</taxon>
        <taxon>Lythraceae</taxon>
        <taxon>Trapa</taxon>
    </lineage>
</organism>